<dbReference type="Proteomes" id="UP000679575">
    <property type="component" value="Chromosome"/>
</dbReference>
<dbReference type="Pfam" id="PF02611">
    <property type="entry name" value="CDH"/>
    <property type="match status" value="1"/>
</dbReference>
<gene>
    <name evidence="20" type="ORF">KDN34_16715</name>
</gene>
<keyword evidence="15" id="KW-0594">Phospholipid biosynthesis</keyword>
<keyword evidence="16" id="KW-1208">Phospholipid metabolism</keyword>
<reference evidence="20 21" key="1">
    <citation type="submission" date="2021-04" db="EMBL/GenBank/DDBJ databases">
        <title>Novel species identification of genus Shewanella.</title>
        <authorList>
            <person name="Liu G."/>
        </authorList>
    </citation>
    <scope>NUCLEOTIDE SEQUENCE [LARGE SCALE GENOMIC DNA]</scope>
    <source>
        <strain evidence="20 21">FJAT-54481</strain>
    </source>
</reference>
<evidence type="ECO:0000256" key="1">
    <source>
        <dbReference type="ARBA" id="ARBA00001007"/>
    </source>
</evidence>
<evidence type="ECO:0000256" key="7">
    <source>
        <dbReference type="ARBA" id="ARBA00019608"/>
    </source>
</evidence>
<evidence type="ECO:0000256" key="6">
    <source>
        <dbReference type="ARBA" id="ARBA00012375"/>
    </source>
</evidence>
<accession>A0ABX7YSR0</accession>
<organism evidence="20 21">
    <name type="scientific">Shewanella yunxiaonensis</name>
    <dbReference type="NCBI Taxonomy" id="2829809"/>
    <lineage>
        <taxon>Bacteria</taxon>
        <taxon>Pseudomonadati</taxon>
        <taxon>Pseudomonadota</taxon>
        <taxon>Gammaproteobacteria</taxon>
        <taxon>Alteromonadales</taxon>
        <taxon>Shewanellaceae</taxon>
        <taxon>Shewanella</taxon>
    </lineage>
</organism>
<proteinExistence type="inferred from homology"/>
<comment type="subcellular location">
    <subcellularLocation>
        <location evidence="2">Cell membrane</location>
        <topology evidence="2">Single-pass membrane protein</topology>
    </subcellularLocation>
</comment>
<evidence type="ECO:0000256" key="12">
    <source>
        <dbReference type="ARBA" id="ARBA00022989"/>
    </source>
</evidence>
<dbReference type="SUPFAM" id="SSF54197">
    <property type="entry name" value="HIT-like"/>
    <property type="match status" value="1"/>
</dbReference>
<evidence type="ECO:0000256" key="2">
    <source>
        <dbReference type="ARBA" id="ARBA00004162"/>
    </source>
</evidence>
<keyword evidence="14" id="KW-0472">Membrane</keyword>
<dbReference type="PIRSF" id="PIRSF001273">
    <property type="entry name" value="CDH"/>
    <property type="match status" value="1"/>
</dbReference>
<evidence type="ECO:0000256" key="18">
    <source>
        <dbReference type="ARBA" id="ARBA00032892"/>
    </source>
</evidence>
<comment type="pathway">
    <text evidence="3">Phospholipid metabolism; CDP-diacylglycerol degradation; phosphatidate from CDP-diacylglycerol: step 1/1.</text>
</comment>
<evidence type="ECO:0000256" key="17">
    <source>
        <dbReference type="ARBA" id="ARBA00032888"/>
    </source>
</evidence>
<keyword evidence="13" id="KW-0443">Lipid metabolism</keyword>
<dbReference type="RefSeq" id="WP_212594818.1">
    <property type="nucleotide sequence ID" value="NZ_CP073587.1"/>
</dbReference>
<dbReference type="InterPro" id="IPR003763">
    <property type="entry name" value="CDP-diacylglyc_Pase"/>
</dbReference>
<protein>
    <recommendedName>
        <fullName evidence="7">CDP-diacylglycerol pyrophosphatase</fullName>
        <ecNumber evidence="6">3.6.1.26</ecNumber>
    </recommendedName>
    <alternativeName>
        <fullName evidence="17">CDP-diacylglycerol phosphatidylhydrolase</fullName>
    </alternativeName>
    <alternativeName>
        <fullName evidence="18">CDP-diglyceride hydrolase</fullName>
    </alternativeName>
</protein>
<dbReference type="EC" id="3.6.1.26" evidence="6"/>
<evidence type="ECO:0000256" key="11">
    <source>
        <dbReference type="ARBA" id="ARBA00022801"/>
    </source>
</evidence>
<evidence type="ECO:0000256" key="19">
    <source>
        <dbReference type="SAM" id="SignalP"/>
    </source>
</evidence>
<keyword evidence="19" id="KW-0732">Signal</keyword>
<comment type="pathway">
    <text evidence="4">Lipid metabolism.</text>
</comment>
<evidence type="ECO:0000313" key="20">
    <source>
        <dbReference type="EMBL" id="QUN05792.1"/>
    </source>
</evidence>
<dbReference type="InterPro" id="IPR036265">
    <property type="entry name" value="HIT-like_sf"/>
</dbReference>
<evidence type="ECO:0000256" key="5">
    <source>
        <dbReference type="ARBA" id="ARBA00006435"/>
    </source>
</evidence>
<dbReference type="Gene3D" id="3.30.428.30">
    <property type="entry name" value="HIT family - CDH-like"/>
    <property type="match status" value="1"/>
</dbReference>
<keyword evidence="21" id="KW-1185">Reference proteome</keyword>
<dbReference type="NCBIfam" id="NF003986">
    <property type="entry name" value="PRK05471.1-5"/>
    <property type="match status" value="1"/>
</dbReference>
<evidence type="ECO:0000256" key="9">
    <source>
        <dbReference type="ARBA" id="ARBA00022516"/>
    </source>
</evidence>
<evidence type="ECO:0000256" key="13">
    <source>
        <dbReference type="ARBA" id="ARBA00023098"/>
    </source>
</evidence>
<keyword evidence="9" id="KW-0444">Lipid biosynthesis</keyword>
<name>A0ABX7YSR0_9GAMM</name>
<dbReference type="GO" id="GO:0008715">
    <property type="term" value="F:CDP-diacylglycerol diphosphatase activity"/>
    <property type="evidence" value="ECO:0007669"/>
    <property type="project" value="UniProtKB-EC"/>
</dbReference>
<keyword evidence="12" id="KW-1133">Transmembrane helix</keyword>
<evidence type="ECO:0000256" key="10">
    <source>
        <dbReference type="ARBA" id="ARBA00022692"/>
    </source>
</evidence>
<sequence>MTKSARNLLLLVAALIVVAAAVAAYFWQTPAHNPNALWQLISERCVPDMEEHGKPAPCSEVNESLGYVTLKDRNGILQYLLMPVDHISGIESPELLQRNTPNFFAIAWEQRQLAKAIMVQHHQQVPDSALSLAINSEYGRTQNQLHIHISCLRQDVRQQLDVLTPSLNDHWQQHELGPNDYWLRELSDQQLHDESAFIRLARELPDANDNMGHYGLALANLPNGKLVLMAIKANWFAANNASAEELQNHSCPILNTRL</sequence>
<evidence type="ECO:0000313" key="21">
    <source>
        <dbReference type="Proteomes" id="UP000679575"/>
    </source>
</evidence>
<evidence type="ECO:0000256" key="3">
    <source>
        <dbReference type="ARBA" id="ARBA00004927"/>
    </source>
</evidence>
<evidence type="ECO:0000256" key="4">
    <source>
        <dbReference type="ARBA" id="ARBA00005189"/>
    </source>
</evidence>
<keyword evidence="8" id="KW-1003">Cell membrane</keyword>
<feature type="chain" id="PRO_5046169936" description="CDP-diacylglycerol pyrophosphatase" evidence="19">
    <location>
        <begin position="24"/>
        <end position="258"/>
    </location>
</feature>
<dbReference type="EMBL" id="CP073587">
    <property type="protein sequence ID" value="QUN05792.1"/>
    <property type="molecule type" value="Genomic_DNA"/>
</dbReference>
<feature type="signal peptide" evidence="19">
    <location>
        <begin position="1"/>
        <end position="23"/>
    </location>
</feature>
<evidence type="ECO:0000256" key="16">
    <source>
        <dbReference type="ARBA" id="ARBA00023264"/>
    </source>
</evidence>
<comment type="similarity">
    <text evidence="5">Belongs to the Cdh family.</text>
</comment>
<keyword evidence="11 20" id="KW-0378">Hydrolase</keyword>
<evidence type="ECO:0000256" key="8">
    <source>
        <dbReference type="ARBA" id="ARBA00022475"/>
    </source>
</evidence>
<evidence type="ECO:0000256" key="15">
    <source>
        <dbReference type="ARBA" id="ARBA00023209"/>
    </source>
</evidence>
<comment type="catalytic activity">
    <reaction evidence="1">
        <text>a CDP-1,2-diacyl-sn-glycerol + H2O = a 1,2-diacyl-sn-glycero-3-phosphate + CMP + 2 H(+)</text>
        <dbReference type="Rhea" id="RHEA:15221"/>
        <dbReference type="ChEBI" id="CHEBI:15377"/>
        <dbReference type="ChEBI" id="CHEBI:15378"/>
        <dbReference type="ChEBI" id="CHEBI:58332"/>
        <dbReference type="ChEBI" id="CHEBI:58608"/>
        <dbReference type="ChEBI" id="CHEBI:60377"/>
        <dbReference type="EC" id="3.6.1.26"/>
    </reaction>
</comment>
<evidence type="ECO:0000256" key="14">
    <source>
        <dbReference type="ARBA" id="ARBA00023136"/>
    </source>
</evidence>
<keyword evidence="10" id="KW-0812">Transmembrane</keyword>